<dbReference type="AlphaFoldDB" id="A0A1T5FLL7"/>
<sequence length="196" mass="22200">MSSLRNSKTIEPRIALKTPDEMTPNERAAYEADPIAQINIGRLLSLAETLWPKMQETNIAMVTQITVPPVERELATLATIYLERGAYQIMQHNEVAKMMGISLAKVEAIAAERYGDPVFTDRERALLAFTRQVVRAVRVDDQTFAALAQYYDRRQLVELTFVIGNYMMLARMTEMAELEIDGTLGATLWHGKLHNQ</sequence>
<dbReference type="EMBL" id="FUYP01000039">
    <property type="protein sequence ID" value="SKB97070.1"/>
    <property type="molecule type" value="Genomic_DNA"/>
</dbReference>
<gene>
    <name evidence="1" type="ORF">SAMN06295937_10392</name>
</gene>
<proteinExistence type="predicted"/>
<dbReference type="PANTHER" id="PTHR34846:SF11">
    <property type="entry name" value="4-CARBOXYMUCONOLACTONE DECARBOXYLASE FAMILY PROTEIN (AFU_ORTHOLOGUE AFUA_6G11590)"/>
    <property type="match status" value="1"/>
</dbReference>
<dbReference type="Proteomes" id="UP000190044">
    <property type="component" value="Unassembled WGS sequence"/>
</dbReference>
<evidence type="ECO:0000313" key="1">
    <source>
        <dbReference type="EMBL" id="SKB97070.1"/>
    </source>
</evidence>
<protein>
    <submittedName>
        <fullName evidence="1">Alkylhydroperoxidase family enzyme, contains CxxC motif</fullName>
    </submittedName>
</protein>
<evidence type="ECO:0000313" key="2">
    <source>
        <dbReference type="Proteomes" id="UP000190044"/>
    </source>
</evidence>
<reference evidence="2" key="1">
    <citation type="submission" date="2017-02" db="EMBL/GenBank/DDBJ databases">
        <authorList>
            <person name="Varghese N."/>
            <person name="Submissions S."/>
        </authorList>
    </citation>
    <scope>NUCLEOTIDE SEQUENCE [LARGE SCALE GENOMIC DNA]</scope>
    <source>
        <strain evidence="2">R11H</strain>
    </source>
</reference>
<dbReference type="Gene3D" id="1.20.1290.10">
    <property type="entry name" value="AhpD-like"/>
    <property type="match status" value="1"/>
</dbReference>
<dbReference type="PANTHER" id="PTHR34846">
    <property type="entry name" value="4-CARBOXYMUCONOLACTONE DECARBOXYLASE FAMILY PROTEIN (AFU_ORTHOLOGUE AFUA_6G11590)"/>
    <property type="match status" value="1"/>
</dbReference>
<dbReference type="RefSeq" id="WP_079640025.1">
    <property type="nucleotide sequence ID" value="NZ_FUYP01000039.1"/>
</dbReference>
<dbReference type="GO" id="GO:0004601">
    <property type="term" value="F:peroxidase activity"/>
    <property type="evidence" value="ECO:0007669"/>
    <property type="project" value="UniProtKB-KW"/>
</dbReference>
<dbReference type="SUPFAM" id="SSF69118">
    <property type="entry name" value="AhpD-like"/>
    <property type="match status" value="1"/>
</dbReference>
<accession>A0A1T5FLL7</accession>
<dbReference type="InterPro" id="IPR029032">
    <property type="entry name" value="AhpD-like"/>
</dbReference>
<organism evidence="1 2">
    <name type="scientific">Sphingopyxis flava</name>
    <dbReference type="NCBI Taxonomy" id="1507287"/>
    <lineage>
        <taxon>Bacteria</taxon>
        <taxon>Pseudomonadati</taxon>
        <taxon>Pseudomonadota</taxon>
        <taxon>Alphaproteobacteria</taxon>
        <taxon>Sphingomonadales</taxon>
        <taxon>Sphingomonadaceae</taxon>
        <taxon>Sphingopyxis</taxon>
    </lineage>
</organism>
<keyword evidence="2" id="KW-1185">Reference proteome</keyword>
<dbReference type="OrthoDB" id="4704294at2"/>
<name>A0A1T5FLL7_9SPHN</name>
<keyword evidence="1" id="KW-0560">Oxidoreductase</keyword>
<keyword evidence="1" id="KW-0575">Peroxidase</keyword>